<evidence type="ECO:0000313" key="3">
    <source>
        <dbReference type="Proteomes" id="UP000030651"/>
    </source>
</evidence>
<proteinExistence type="predicted"/>
<dbReference type="EMBL" id="KI912109">
    <property type="protein sequence ID" value="ETS86572.1"/>
    <property type="molecule type" value="Genomic_DNA"/>
</dbReference>
<feature type="compositionally biased region" description="Basic and acidic residues" evidence="1">
    <location>
        <begin position="19"/>
        <end position="28"/>
    </location>
</feature>
<dbReference type="RefSeq" id="XP_007827172.1">
    <property type="nucleotide sequence ID" value="XM_007828981.1"/>
</dbReference>
<protein>
    <submittedName>
        <fullName evidence="2">Uncharacterized protein</fullName>
    </submittedName>
</protein>
<accession>W3XM59</accession>
<dbReference type="GeneID" id="19265413"/>
<gene>
    <name evidence="2" type="ORF">PFICI_00400</name>
</gene>
<keyword evidence="3" id="KW-1185">Reference proteome</keyword>
<dbReference type="AlphaFoldDB" id="W3XM59"/>
<dbReference type="KEGG" id="pfy:PFICI_00400"/>
<name>W3XM59_PESFW</name>
<dbReference type="HOGENOM" id="CLU_3014909_0_0_1"/>
<evidence type="ECO:0000313" key="2">
    <source>
        <dbReference type="EMBL" id="ETS86572.1"/>
    </source>
</evidence>
<sequence>MADSEPESPRTSFDEDDESPRTSFDEDDKRPYVTAYGYVTAYVEVNSNFAFWKRLY</sequence>
<reference evidence="3" key="1">
    <citation type="journal article" date="2015" name="BMC Genomics">
        <title>Genomic and transcriptomic analysis of the endophytic fungus Pestalotiopsis fici reveals its lifestyle and high potential for synthesis of natural products.</title>
        <authorList>
            <person name="Wang X."/>
            <person name="Zhang X."/>
            <person name="Liu L."/>
            <person name="Xiang M."/>
            <person name="Wang W."/>
            <person name="Sun X."/>
            <person name="Che Y."/>
            <person name="Guo L."/>
            <person name="Liu G."/>
            <person name="Guo L."/>
            <person name="Wang C."/>
            <person name="Yin W.B."/>
            <person name="Stadler M."/>
            <person name="Zhang X."/>
            <person name="Liu X."/>
        </authorList>
    </citation>
    <scope>NUCLEOTIDE SEQUENCE [LARGE SCALE GENOMIC DNA]</scope>
    <source>
        <strain evidence="3">W106-1 / CGMCC3.15140</strain>
    </source>
</reference>
<dbReference type="InParanoid" id="W3XM59"/>
<feature type="region of interest" description="Disordered" evidence="1">
    <location>
        <begin position="1"/>
        <end position="28"/>
    </location>
</feature>
<organism evidence="2 3">
    <name type="scientific">Pestalotiopsis fici (strain W106-1 / CGMCC3.15140)</name>
    <dbReference type="NCBI Taxonomy" id="1229662"/>
    <lineage>
        <taxon>Eukaryota</taxon>
        <taxon>Fungi</taxon>
        <taxon>Dikarya</taxon>
        <taxon>Ascomycota</taxon>
        <taxon>Pezizomycotina</taxon>
        <taxon>Sordariomycetes</taxon>
        <taxon>Xylariomycetidae</taxon>
        <taxon>Amphisphaeriales</taxon>
        <taxon>Sporocadaceae</taxon>
        <taxon>Pestalotiopsis</taxon>
    </lineage>
</organism>
<dbReference type="Proteomes" id="UP000030651">
    <property type="component" value="Unassembled WGS sequence"/>
</dbReference>
<evidence type="ECO:0000256" key="1">
    <source>
        <dbReference type="SAM" id="MobiDB-lite"/>
    </source>
</evidence>